<sequence>MKIFPKILNCFILVLLPAIVFLFSGVHITTAVGVRHKTKVTSIELRLSCPGSLVGVGGVHARGISFVPLGNPSVLYAASQAGLLKAEHPSGVMLRGGYGTSGSQIQGLSSDRVKGLAATSCQQPRQESWFLGGATGVFDNTLLILGNPSDSQTSVSFTVYSGNEKKFSSGVPVPSRSLRFVNLAGIAPGLSRIAVQVKSDDVPVYSVLQHSIVKGAVPMGVSYVSTGNIDKSQYIPGVIINDNTINDNDNPQILLRLFVPGKDDADVSVSVVSKTAPGTALTAHVAGGSIRDIPISGLTSSSYFISITSSKPLLASALSSMSFQSGARDFAWYPATHATSADTFIAVPSRGVLALQNTLDQPQSVKLESLNGFSDSFPSGFVNTSHVFVPKQPEVTNSTVIHLDRSGVATHPVSRGFYRLSHKGQVAFSLAFVNSEGIAMYNPPTGDTRPDGITVDVLQ</sequence>
<dbReference type="Proteomes" id="UP000002200">
    <property type="component" value="Chromosome"/>
</dbReference>
<name>Q83GV8_TROWT</name>
<dbReference type="HOGENOM" id="CLU_595722_0_0_11"/>
<dbReference type="InterPro" id="IPR043777">
    <property type="entry name" value="DUF5719"/>
</dbReference>
<dbReference type="STRING" id="203267.TWT_125"/>
<dbReference type="eggNOG" id="COG3147">
    <property type="taxonomic scope" value="Bacteria"/>
</dbReference>
<gene>
    <name evidence="1" type="ordered locus">TWT_125</name>
</gene>
<dbReference type="EMBL" id="AE014184">
    <property type="protein sequence ID" value="AAO44222.1"/>
    <property type="molecule type" value="Genomic_DNA"/>
</dbReference>
<dbReference type="KEGG" id="twh:TWT_125"/>
<organism evidence="1 2">
    <name type="scientific">Tropheryma whipplei (strain Twist)</name>
    <name type="common">Whipple's bacillus</name>
    <dbReference type="NCBI Taxonomy" id="203267"/>
    <lineage>
        <taxon>Bacteria</taxon>
        <taxon>Bacillati</taxon>
        <taxon>Actinomycetota</taxon>
        <taxon>Actinomycetes</taxon>
        <taxon>Micrococcales</taxon>
        <taxon>Tropherymataceae</taxon>
        <taxon>Tropheryma</taxon>
    </lineage>
</organism>
<evidence type="ECO:0000313" key="2">
    <source>
        <dbReference type="Proteomes" id="UP000002200"/>
    </source>
</evidence>
<dbReference type="AlphaFoldDB" id="Q83GV8"/>
<proteinExistence type="predicted"/>
<reference evidence="1 2" key="1">
    <citation type="journal article" date="2003" name="Genome Res.">
        <title>Tropheryma whipplei twist: a human pathogenic Actinobacteria with a reduced genome.</title>
        <authorList>
            <person name="Raoult D."/>
            <person name="Ogata H."/>
            <person name="Audic S."/>
            <person name="Robert C."/>
            <person name="Suhre K."/>
            <person name="Drancourt M."/>
            <person name="Claverie J.-M."/>
        </authorList>
    </citation>
    <scope>NUCLEOTIDE SEQUENCE [LARGE SCALE GENOMIC DNA]</scope>
    <source>
        <strain evidence="1 2">Twist</strain>
    </source>
</reference>
<evidence type="ECO:0000313" key="1">
    <source>
        <dbReference type="EMBL" id="AAO44222.1"/>
    </source>
</evidence>
<dbReference type="Pfam" id="PF18986">
    <property type="entry name" value="DUF5719"/>
    <property type="match status" value="1"/>
</dbReference>
<keyword evidence="2" id="KW-1185">Reference proteome</keyword>
<protein>
    <submittedName>
        <fullName evidence="1">Uncharacterized protein</fullName>
    </submittedName>
</protein>
<dbReference type="RefSeq" id="WP_011102368.1">
    <property type="nucleotide sequence ID" value="NC_004572.3"/>
</dbReference>
<dbReference type="OrthoDB" id="3264966at2"/>
<accession>Q83GV8</accession>